<keyword evidence="3" id="KW-1185">Reference proteome</keyword>
<name>A0A7W9B4Y9_9SPHN</name>
<dbReference type="EMBL" id="JACIJH010000003">
    <property type="protein sequence ID" value="MBB5706345.1"/>
    <property type="molecule type" value="Genomic_DNA"/>
</dbReference>
<dbReference type="Pfam" id="PF06114">
    <property type="entry name" value="Peptidase_M78"/>
    <property type="match status" value="1"/>
</dbReference>
<reference evidence="2 3" key="1">
    <citation type="submission" date="2020-08" db="EMBL/GenBank/DDBJ databases">
        <title>Genomic Encyclopedia of Type Strains, Phase IV (KMG-IV): sequencing the most valuable type-strain genomes for metagenomic binning, comparative biology and taxonomic classification.</title>
        <authorList>
            <person name="Goeker M."/>
        </authorList>
    </citation>
    <scope>NUCLEOTIDE SEQUENCE [LARGE SCALE GENOMIC DNA]</scope>
    <source>
        <strain evidence="2 3">DSM 27163</strain>
    </source>
</reference>
<dbReference type="AlphaFoldDB" id="A0A7W9B4Y9"/>
<proteinExistence type="predicted"/>
<dbReference type="PANTHER" id="PTHR43236:SF2">
    <property type="entry name" value="BLL0069 PROTEIN"/>
    <property type="match status" value="1"/>
</dbReference>
<dbReference type="Gene3D" id="1.10.10.2910">
    <property type="match status" value="1"/>
</dbReference>
<dbReference type="Proteomes" id="UP000537161">
    <property type="component" value="Unassembled WGS sequence"/>
</dbReference>
<evidence type="ECO:0000313" key="3">
    <source>
        <dbReference type="Proteomes" id="UP000537161"/>
    </source>
</evidence>
<evidence type="ECO:0000259" key="1">
    <source>
        <dbReference type="Pfam" id="PF06114"/>
    </source>
</evidence>
<dbReference type="RefSeq" id="WP_184097134.1">
    <property type="nucleotide sequence ID" value="NZ_JACIJH010000003.1"/>
</dbReference>
<feature type="domain" description="IrrE N-terminal-like" evidence="1">
    <location>
        <begin position="66"/>
        <end position="171"/>
    </location>
</feature>
<organism evidence="2 3">
    <name type="scientific">Sphingopyxis panaciterrulae</name>
    <dbReference type="NCBI Taxonomy" id="462372"/>
    <lineage>
        <taxon>Bacteria</taxon>
        <taxon>Pseudomonadati</taxon>
        <taxon>Pseudomonadota</taxon>
        <taxon>Alphaproteobacteria</taxon>
        <taxon>Sphingomonadales</taxon>
        <taxon>Sphingomonadaceae</taxon>
        <taxon>Sphingopyxis</taxon>
    </lineage>
</organism>
<accession>A0A7W9B4Y9</accession>
<protein>
    <recommendedName>
        <fullName evidence="1">IrrE N-terminal-like domain-containing protein</fullName>
    </recommendedName>
</protein>
<gene>
    <name evidence="2" type="ORF">FHR21_001689</name>
</gene>
<dbReference type="InterPro" id="IPR052345">
    <property type="entry name" value="Rad_response_metalloprotease"/>
</dbReference>
<sequence>MTSGEPTRPGAWANLLSQAWGPRFPVDVRTIALEYSTRFLDPIKTIAPAEVATFEGALCPLPKSGKWAILYNPGISSPGRINFTLAHEFGHYLCHRSLRPAGFECGEARIYGMGSDDDERHIEQEADTFASYLLMPIDDYRDQVGRAVMCLDLLAHAADRYAVSSTAAAIKWLDFTTEPAALVVATNGFILWCWRSKAAKRRGIYFERGMPLPTASWAANPARVAGATGIELPRNVWSPRSEAREMAIFADSYEMTISLVVFGEEIWNAYT</sequence>
<dbReference type="PANTHER" id="PTHR43236">
    <property type="entry name" value="ANTITOXIN HIGA1"/>
    <property type="match status" value="1"/>
</dbReference>
<dbReference type="InterPro" id="IPR010359">
    <property type="entry name" value="IrrE_HExxH"/>
</dbReference>
<evidence type="ECO:0000313" key="2">
    <source>
        <dbReference type="EMBL" id="MBB5706345.1"/>
    </source>
</evidence>
<comment type="caution">
    <text evidence="2">The sequence shown here is derived from an EMBL/GenBank/DDBJ whole genome shotgun (WGS) entry which is preliminary data.</text>
</comment>